<organism evidence="5 6">
    <name type="scientific">Streptomyces luteosporeus</name>
    <dbReference type="NCBI Taxonomy" id="173856"/>
    <lineage>
        <taxon>Bacteria</taxon>
        <taxon>Bacillati</taxon>
        <taxon>Actinomycetota</taxon>
        <taxon>Actinomycetes</taxon>
        <taxon>Kitasatosporales</taxon>
        <taxon>Streptomycetaceae</taxon>
        <taxon>Streptomyces</taxon>
    </lineage>
</organism>
<comment type="caution">
    <text evidence="5">The sequence shown here is derived from an EMBL/GenBank/DDBJ whole genome shotgun (WGS) entry which is preliminary data.</text>
</comment>
<evidence type="ECO:0000313" key="5">
    <source>
        <dbReference type="EMBL" id="GAA2726067.1"/>
    </source>
</evidence>
<dbReference type="SUPFAM" id="SSF53448">
    <property type="entry name" value="Nucleotide-diphospho-sugar transferases"/>
    <property type="match status" value="1"/>
</dbReference>
<dbReference type="EMBL" id="BAAASL010000034">
    <property type="protein sequence ID" value="GAA2726067.1"/>
    <property type="molecule type" value="Genomic_DNA"/>
</dbReference>
<keyword evidence="3" id="KW-0808">Transferase</keyword>
<feature type="transmembrane region" description="Helical" evidence="4">
    <location>
        <begin position="389"/>
        <end position="410"/>
    </location>
</feature>
<feature type="transmembrane region" description="Helical" evidence="4">
    <location>
        <begin position="12"/>
        <end position="34"/>
    </location>
</feature>
<dbReference type="InterPro" id="IPR029044">
    <property type="entry name" value="Nucleotide-diphossugar_trans"/>
</dbReference>
<evidence type="ECO:0000256" key="1">
    <source>
        <dbReference type="ARBA" id="ARBA00006739"/>
    </source>
</evidence>
<dbReference type="PANTHER" id="PTHR43630">
    <property type="entry name" value="POLY-BETA-1,6-N-ACETYL-D-GLUCOSAMINE SYNTHASE"/>
    <property type="match status" value="1"/>
</dbReference>
<dbReference type="Pfam" id="PF13641">
    <property type="entry name" value="Glyco_tranf_2_3"/>
    <property type="match status" value="1"/>
</dbReference>
<evidence type="ECO:0000313" key="6">
    <source>
        <dbReference type="Proteomes" id="UP001500886"/>
    </source>
</evidence>
<feature type="transmembrane region" description="Helical" evidence="4">
    <location>
        <begin position="355"/>
        <end position="377"/>
    </location>
</feature>
<reference evidence="6" key="1">
    <citation type="journal article" date="2019" name="Int. J. Syst. Evol. Microbiol.">
        <title>The Global Catalogue of Microorganisms (GCM) 10K type strain sequencing project: providing services to taxonomists for standard genome sequencing and annotation.</title>
        <authorList>
            <consortium name="The Broad Institute Genomics Platform"/>
            <consortium name="The Broad Institute Genome Sequencing Center for Infectious Disease"/>
            <person name="Wu L."/>
            <person name="Ma J."/>
        </authorList>
    </citation>
    <scope>NUCLEOTIDE SEQUENCE [LARGE SCALE GENOMIC DNA]</scope>
    <source>
        <strain evidence="6">JCM 4542</strain>
    </source>
</reference>
<comment type="similarity">
    <text evidence="1">Belongs to the glycosyltransferase 2 family.</text>
</comment>
<dbReference type="Gene3D" id="3.90.550.10">
    <property type="entry name" value="Spore Coat Polysaccharide Biosynthesis Protein SpsA, Chain A"/>
    <property type="match status" value="1"/>
</dbReference>
<evidence type="ECO:0000256" key="2">
    <source>
        <dbReference type="ARBA" id="ARBA00022676"/>
    </source>
</evidence>
<evidence type="ECO:0000256" key="4">
    <source>
        <dbReference type="SAM" id="Phobius"/>
    </source>
</evidence>
<protein>
    <recommendedName>
        <fullName evidence="7">Glycosyltransferase</fullName>
    </recommendedName>
</protein>
<gene>
    <name evidence="5" type="ORF">GCM10010315_59460</name>
</gene>
<name>A0ABP6GQS4_9ACTN</name>
<feature type="transmembrane region" description="Helical" evidence="4">
    <location>
        <begin position="318"/>
        <end position="335"/>
    </location>
</feature>
<evidence type="ECO:0008006" key="7">
    <source>
        <dbReference type="Google" id="ProtNLM"/>
    </source>
</evidence>
<accession>A0ABP6GQS4</accession>
<keyword evidence="4" id="KW-1133">Transmembrane helix</keyword>
<dbReference type="Proteomes" id="UP001500886">
    <property type="component" value="Unassembled WGS sequence"/>
</dbReference>
<keyword evidence="6" id="KW-1185">Reference proteome</keyword>
<keyword evidence="2" id="KW-0328">Glycosyltransferase</keyword>
<sequence>MVTWGAVLERAAYVVFGYTLLYNVPLIVTGIVVVRRSGSSLRSRTRLSAGAVTALPAGWIVFAMVPCLNEEKVIGPTVRNLLDDQPGVRVVVIDDGSDDATAQTAVMAGEGRVTLVRRSLPAARQGKGAALNAGLSVVRRQVGVEGLDPGRVLVCVMDADGRMSPGAAARVVSLFDDREVGGAQLVVSIRGRSHWALRIQDFEFWGLSALTQLGRIATCTVSMAGNAQFARLSALDSVGPEPWSASLTEDLDLGISLAARGWKVVSCTGAFVSQQGLTDPRRLLRQRTRWAQGHMSAITRLPELWKPGAIGFAGRLELTGYLLVPYLITLPYSVIQQLLLLRLLEGPGPVPGSPWLSALTCYVMTFAAHLAWAVVYWRRAEDLPLWRAIVCAHLLMPWLYVSFIACWRAIYRIATGRHGWSKTDRADERTADGHA</sequence>
<evidence type="ECO:0000256" key="3">
    <source>
        <dbReference type="ARBA" id="ARBA00022679"/>
    </source>
</evidence>
<keyword evidence="4" id="KW-0812">Transmembrane</keyword>
<keyword evidence="4" id="KW-0472">Membrane</keyword>
<proteinExistence type="inferred from homology"/>
<dbReference type="PANTHER" id="PTHR43630:SF1">
    <property type="entry name" value="POLY-BETA-1,6-N-ACETYL-D-GLUCOSAMINE SYNTHASE"/>
    <property type="match status" value="1"/>
</dbReference>